<gene>
    <name evidence="7" type="primary">RNA14_2</name>
    <name evidence="7" type="ORF">H4R34_003010</name>
</gene>
<dbReference type="SMART" id="SM00386">
    <property type="entry name" value="HAT"/>
    <property type="match status" value="2"/>
</dbReference>
<feature type="region of interest" description="Disordered" evidence="5">
    <location>
        <begin position="78"/>
        <end position="98"/>
    </location>
</feature>
<proteinExistence type="predicted"/>
<dbReference type="InterPro" id="IPR011990">
    <property type="entry name" value="TPR-like_helical_dom_sf"/>
</dbReference>
<organism evidence="7 8">
    <name type="scientific">Dimargaris verticillata</name>
    <dbReference type="NCBI Taxonomy" id="2761393"/>
    <lineage>
        <taxon>Eukaryota</taxon>
        <taxon>Fungi</taxon>
        <taxon>Fungi incertae sedis</taxon>
        <taxon>Zoopagomycota</taxon>
        <taxon>Kickxellomycotina</taxon>
        <taxon>Dimargaritomycetes</taxon>
        <taxon>Dimargaritales</taxon>
        <taxon>Dimargaritaceae</taxon>
        <taxon>Dimargaris</taxon>
    </lineage>
</organism>
<feature type="compositionally biased region" description="Acidic residues" evidence="5">
    <location>
        <begin position="473"/>
        <end position="482"/>
    </location>
</feature>
<dbReference type="InterPro" id="IPR045243">
    <property type="entry name" value="Rna14-like"/>
</dbReference>
<feature type="compositionally biased region" description="Low complexity" evidence="5">
    <location>
        <begin position="382"/>
        <end position="391"/>
    </location>
</feature>
<feature type="compositionally biased region" description="Gly residues" evidence="5">
    <location>
        <begin position="617"/>
        <end position="626"/>
    </location>
</feature>
<feature type="region of interest" description="Disordered" evidence="5">
    <location>
        <begin position="589"/>
        <end position="734"/>
    </location>
</feature>
<dbReference type="EMBL" id="JANBQB010000246">
    <property type="protein sequence ID" value="KAJ1978968.1"/>
    <property type="molecule type" value="Genomic_DNA"/>
</dbReference>
<name>A0A9W8ED14_9FUNG</name>
<accession>A0A9W8ED14</accession>
<evidence type="ECO:0000313" key="7">
    <source>
        <dbReference type="EMBL" id="KAJ1978968.1"/>
    </source>
</evidence>
<evidence type="ECO:0000256" key="2">
    <source>
        <dbReference type="ARBA" id="ARBA00022737"/>
    </source>
</evidence>
<dbReference type="Pfam" id="PF05843">
    <property type="entry name" value="Suf"/>
    <property type="match status" value="1"/>
</dbReference>
<keyword evidence="8" id="KW-1185">Reference proteome</keyword>
<evidence type="ECO:0000256" key="4">
    <source>
        <dbReference type="SAM" id="Coils"/>
    </source>
</evidence>
<comment type="subcellular location">
    <subcellularLocation>
        <location evidence="1">Nucleus</location>
    </subcellularLocation>
</comment>
<dbReference type="GO" id="GO:0031124">
    <property type="term" value="P:mRNA 3'-end processing"/>
    <property type="evidence" value="ECO:0007669"/>
    <property type="project" value="InterPro"/>
</dbReference>
<keyword evidence="3" id="KW-0539">Nucleus</keyword>
<feature type="compositionally biased region" description="Basic and acidic residues" evidence="5">
    <location>
        <begin position="137"/>
        <end position="148"/>
    </location>
</feature>
<sequence>MVCLVHFAYAEHQELLKNTDEVNRTYQQLTTNLQTKLSALASRKEQATQRVGELIQERVQATRKSLQPSTDMAVAQELEARDPDDSQQADTNAGNVAHTAKRIKTDAAADNVEIASAVSPDNDSLLGDEDLSINDIPDPHKDSAHQADPEALPDFGTTPSLQDEIALGANGTLDLASYKRAVDKYQRQKLDRIETRFAERMDPLREQLNMAYIMQLRVVRRSQGSNACREVFNKIFQSDWTTYQTYVAHALIEFYMNKDVDKAALVFKHGMKRFDKSPAFILQYLEYLIRINDVQNAQALFELAVSGIPPEEAKDIWDTYLDYQNQYGDLEATHKLETRYRDAFPQETLTHRLATKYTFQDVAVVAQQDLGLDRLPDERQPTAAATAAAATEQPAVDDKPQGPVLPSKHETAKPHRSWDMPPRGEGRKRLFTSVEPGKYPRPDWSQWVSLRASEAAAVRSTGKNGAGDGGGEFSDDSFEDEGTGSPPASPPGSTTTVNKAGHPLHAKIEDDHHQPQPFQHRPPHHPRSRPGSVDPFSSNPHSPAPSTSMEDPSLALIHTFLKALPPAKAFDGPTFVADAILKRLTKANVPPINPDYSALAMGLKSQPQGRQHPSAGPSGGFMGGGSSAFAESSTSGGDAYHPEPYYDDPGDWRGPPAGDGNAAPPGHDWSRDRTDYREPYRDRRGRYPPSARPPLPPPQPLQQRDPGFRDRNYRGQPSYRARVSASLINSGTCE</sequence>
<reference evidence="7" key="1">
    <citation type="submission" date="2022-07" db="EMBL/GenBank/DDBJ databases">
        <title>Phylogenomic reconstructions and comparative analyses of Kickxellomycotina fungi.</title>
        <authorList>
            <person name="Reynolds N.K."/>
            <person name="Stajich J.E."/>
            <person name="Barry K."/>
            <person name="Grigoriev I.V."/>
            <person name="Crous P."/>
            <person name="Smith M.E."/>
        </authorList>
    </citation>
    <scope>NUCLEOTIDE SEQUENCE</scope>
    <source>
        <strain evidence="7">RSA 567</strain>
    </source>
</reference>
<dbReference type="PANTHER" id="PTHR19980:SF0">
    <property type="entry name" value="CLEAVAGE STIMULATION FACTOR SUBUNIT 3"/>
    <property type="match status" value="1"/>
</dbReference>
<feature type="compositionally biased region" description="Pro residues" evidence="5">
    <location>
        <begin position="690"/>
        <end position="700"/>
    </location>
</feature>
<evidence type="ECO:0000259" key="6">
    <source>
        <dbReference type="Pfam" id="PF05843"/>
    </source>
</evidence>
<feature type="region of interest" description="Disordered" evidence="5">
    <location>
        <begin position="373"/>
        <end position="443"/>
    </location>
</feature>
<comment type="caution">
    <text evidence="7">The sequence shown here is derived from an EMBL/GenBank/DDBJ whole genome shotgun (WGS) entry which is preliminary data.</text>
</comment>
<dbReference type="SUPFAM" id="SSF48452">
    <property type="entry name" value="TPR-like"/>
    <property type="match status" value="1"/>
</dbReference>
<dbReference type="Gene3D" id="1.25.40.1040">
    <property type="match status" value="1"/>
</dbReference>
<dbReference type="OrthoDB" id="26282at2759"/>
<feature type="region of interest" description="Disordered" evidence="5">
    <location>
        <begin position="119"/>
        <end position="149"/>
    </location>
</feature>
<evidence type="ECO:0000256" key="1">
    <source>
        <dbReference type="ARBA" id="ARBA00004123"/>
    </source>
</evidence>
<feature type="compositionally biased region" description="Basic and acidic residues" evidence="5">
    <location>
        <begin position="407"/>
        <end position="428"/>
    </location>
</feature>
<dbReference type="Proteomes" id="UP001151582">
    <property type="component" value="Unassembled WGS sequence"/>
</dbReference>
<feature type="compositionally biased region" description="Basic and acidic residues" evidence="5">
    <location>
        <begin position="668"/>
        <end position="682"/>
    </location>
</feature>
<dbReference type="GO" id="GO:0005634">
    <property type="term" value="C:nucleus"/>
    <property type="evidence" value="ECO:0007669"/>
    <property type="project" value="UniProtKB-SubCell"/>
</dbReference>
<dbReference type="AlphaFoldDB" id="A0A9W8ED14"/>
<evidence type="ECO:0000256" key="5">
    <source>
        <dbReference type="SAM" id="MobiDB-lite"/>
    </source>
</evidence>
<feature type="compositionally biased region" description="Low complexity" evidence="5">
    <location>
        <begin position="483"/>
        <end position="496"/>
    </location>
</feature>
<feature type="compositionally biased region" description="Polar residues" evidence="5">
    <location>
        <begin position="535"/>
        <end position="550"/>
    </location>
</feature>
<feature type="region of interest" description="Disordered" evidence="5">
    <location>
        <begin position="459"/>
        <end position="550"/>
    </location>
</feature>
<keyword evidence="4" id="KW-0175">Coiled coil</keyword>
<keyword evidence="2" id="KW-0677">Repeat</keyword>
<feature type="compositionally biased region" description="Low complexity" evidence="5">
    <location>
        <begin position="627"/>
        <end position="637"/>
    </location>
</feature>
<feature type="coiled-coil region" evidence="4">
    <location>
        <begin position="37"/>
        <end position="64"/>
    </location>
</feature>
<dbReference type="InterPro" id="IPR008847">
    <property type="entry name" value="Suf"/>
</dbReference>
<evidence type="ECO:0000313" key="8">
    <source>
        <dbReference type="Proteomes" id="UP001151582"/>
    </source>
</evidence>
<feature type="domain" description="Suppressor of forked" evidence="6">
    <location>
        <begin position="3"/>
        <end position="370"/>
    </location>
</feature>
<feature type="compositionally biased region" description="Low complexity" evidence="5">
    <location>
        <begin position="654"/>
        <end position="666"/>
    </location>
</feature>
<dbReference type="PANTHER" id="PTHR19980">
    <property type="entry name" value="RNA CLEAVAGE STIMULATION FACTOR"/>
    <property type="match status" value="1"/>
</dbReference>
<dbReference type="GO" id="GO:0003729">
    <property type="term" value="F:mRNA binding"/>
    <property type="evidence" value="ECO:0007669"/>
    <property type="project" value="TreeGrafter"/>
</dbReference>
<evidence type="ECO:0000256" key="3">
    <source>
        <dbReference type="ARBA" id="ARBA00023242"/>
    </source>
</evidence>
<dbReference type="InterPro" id="IPR003107">
    <property type="entry name" value="HAT"/>
</dbReference>
<protein>
    <submittedName>
        <fullName evidence="7">mRNA 3'-end-processing protein rna14</fullName>
    </submittedName>
</protein>